<gene>
    <name evidence="3" type="primary">Hypp6328</name>
    <name evidence="3" type="ORF">BLAG_LOCUS4944</name>
</gene>
<dbReference type="OrthoDB" id="6086925at2759"/>
<dbReference type="InterPro" id="IPR051077">
    <property type="entry name" value="Ca-dependent_lectin"/>
</dbReference>
<dbReference type="PANTHER" id="PTHR24024:SF18">
    <property type="entry name" value="SHORT-CHAIN COLLAGEN C4-LIKE"/>
    <property type="match status" value="1"/>
</dbReference>
<evidence type="ECO:0000313" key="3">
    <source>
        <dbReference type="EMBL" id="CAH1241199.1"/>
    </source>
</evidence>
<dbReference type="PANTHER" id="PTHR24024">
    <property type="entry name" value="PULMONARY SURFACTANT-ASSOCIATED PROTEIN A"/>
    <property type="match status" value="1"/>
</dbReference>
<name>A0A8K0E376_BRALA</name>
<evidence type="ECO:0000256" key="1">
    <source>
        <dbReference type="ARBA" id="ARBA00022734"/>
    </source>
</evidence>
<sequence>MGQLATMTLVSVCMLSVLLTATAGINLDMFGKADEVHNHQHETTTQPPGIVIEEPAEPAAGVGGTTYTRWGRTTCPSSSTLVYEGMAAGTHYSHAGGGANYLCLPRDPEWGSYQDGFIGYNAYLYGAEYQTHNEIPFAGNGLHDHDVPCAVCHVSGRSAFLMIPGRRTCKGDGWVSEYSGYLMAEYHLHARSEWVCMDSEPEKRGSSVNHDGALFYSVEGACGSLECPPYVQGREITCVVCTK</sequence>
<dbReference type="AlphaFoldDB" id="A0A8K0E376"/>
<accession>A0A8K0E376</accession>
<dbReference type="Proteomes" id="UP000838412">
    <property type="component" value="Chromosome 12"/>
</dbReference>
<evidence type="ECO:0000313" key="4">
    <source>
        <dbReference type="Proteomes" id="UP000838412"/>
    </source>
</evidence>
<organism evidence="3 4">
    <name type="scientific">Branchiostoma lanceolatum</name>
    <name type="common">Common lancelet</name>
    <name type="synonym">Amphioxus lanceolatum</name>
    <dbReference type="NCBI Taxonomy" id="7740"/>
    <lineage>
        <taxon>Eukaryota</taxon>
        <taxon>Metazoa</taxon>
        <taxon>Chordata</taxon>
        <taxon>Cephalochordata</taxon>
        <taxon>Leptocardii</taxon>
        <taxon>Amphioxiformes</taxon>
        <taxon>Branchiostomatidae</taxon>
        <taxon>Branchiostoma</taxon>
    </lineage>
</organism>
<feature type="chain" id="PRO_5035474709" evidence="2">
    <location>
        <begin position="25"/>
        <end position="243"/>
    </location>
</feature>
<keyword evidence="2" id="KW-0732">Signal</keyword>
<reference evidence="3" key="1">
    <citation type="submission" date="2022-01" db="EMBL/GenBank/DDBJ databases">
        <authorList>
            <person name="Braso-Vives M."/>
        </authorList>
    </citation>
    <scope>NUCLEOTIDE SEQUENCE</scope>
</reference>
<keyword evidence="1" id="KW-0430">Lectin</keyword>
<dbReference type="GO" id="GO:0030246">
    <property type="term" value="F:carbohydrate binding"/>
    <property type="evidence" value="ECO:0007669"/>
    <property type="project" value="UniProtKB-KW"/>
</dbReference>
<evidence type="ECO:0000256" key="2">
    <source>
        <dbReference type="SAM" id="SignalP"/>
    </source>
</evidence>
<dbReference type="GO" id="GO:0005615">
    <property type="term" value="C:extracellular space"/>
    <property type="evidence" value="ECO:0007669"/>
    <property type="project" value="TreeGrafter"/>
</dbReference>
<keyword evidence="4" id="KW-1185">Reference proteome</keyword>
<protein>
    <submittedName>
        <fullName evidence="3">Hypp6328 protein</fullName>
    </submittedName>
</protein>
<proteinExistence type="predicted"/>
<dbReference type="EMBL" id="OV696697">
    <property type="protein sequence ID" value="CAH1241199.1"/>
    <property type="molecule type" value="Genomic_DNA"/>
</dbReference>
<feature type="signal peptide" evidence="2">
    <location>
        <begin position="1"/>
        <end position="24"/>
    </location>
</feature>